<evidence type="ECO:0000313" key="4">
    <source>
        <dbReference type="Proteomes" id="UP000219813"/>
    </source>
</evidence>
<name>A0A1D3TDL2_PLAMA</name>
<evidence type="ECO:0000256" key="1">
    <source>
        <dbReference type="SAM" id="MobiDB-lite"/>
    </source>
</evidence>
<dbReference type="GeneID" id="39871350"/>
<evidence type="ECO:0000313" key="3">
    <source>
        <dbReference type="EMBL" id="SCP02985.1"/>
    </source>
</evidence>
<feature type="transmembrane region" description="Helical" evidence="2">
    <location>
        <begin position="159"/>
        <end position="182"/>
    </location>
</feature>
<keyword evidence="2" id="KW-0812">Transmembrane</keyword>
<feature type="transmembrane region" description="Helical" evidence="2">
    <location>
        <begin position="216"/>
        <end position="238"/>
    </location>
</feature>
<organism evidence="3 4">
    <name type="scientific">Plasmodium malariae</name>
    <dbReference type="NCBI Taxonomy" id="5858"/>
    <lineage>
        <taxon>Eukaryota</taxon>
        <taxon>Sar</taxon>
        <taxon>Alveolata</taxon>
        <taxon>Apicomplexa</taxon>
        <taxon>Aconoidasida</taxon>
        <taxon>Haemosporida</taxon>
        <taxon>Plasmodiidae</taxon>
        <taxon>Plasmodium</taxon>
        <taxon>Plasmodium (Plasmodium)</taxon>
    </lineage>
</organism>
<protein>
    <submittedName>
        <fullName evidence="3">Fam-m protein</fullName>
    </submittedName>
</protein>
<accession>A0A1D3TDL2</accession>
<sequence length="252" mass="29633">MEQTIKLFLFIKIALFIYLIWICHFNHDMGASNKSLDENCNSVIKIGTRNYRNLARYKQNNYSSNIFLKENFSKNGVKEQRDISNNEKRTSKKKKHSFGNSLNKEGLYIQVIDYNNGMFDGKHFHFIKKWVKKKDHDAFFEINKKIGDINLKKITFRKYGYGGAIFLIFLLLGIGIPVLSALPEDKWKWIDSIEFLKNWKDSIETWIKGSGSYASIILFTLLIVILSFMLIIATYKILINNEKYEKIKWITN</sequence>
<dbReference type="KEGG" id="pmal:PMUG01_13063000"/>
<dbReference type="OrthoDB" id="10669034at2759"/>
<feature type="region of interest" description="Disordered" evidence="1">
    <location>
        <begin position="78"/>
        <end position="98"/>
    </location>
</feature>
<keyword evidence="2" id="KW-0472">Membrane</keyword>
<dbReference type="Proteomes" id="UP000219813">
    <property type="component" value="Chromosome 13"/>
</dbReference>
<reference evidence="3 4" key="1">
    <citation type="submission" date="2016-06" db="EMBL/GenBank/DDBJ databases">
        <authorList>
            <consortium name="Pathogen Informatics"/>
        </authorList>
    </citation>
    <scope>NUCLEOTIDE SEQUENCE [LARGE SCALE GENOMIC DNA]</scope>
</reference>
<proteinExistence type="predicted"/>
<dbReference type="RefSeq" id="XP_028863986.1">
    <property type="nucleotide sequence ID" value="XM_029007615.1"/>
</dbReference>
<dbReference type="AlphaFoldDB" id="A0A1D3TDL2"/>
<evidence type="ECO:0000256" key="2">
    <source>
        <dbReference type="SAM" id="Phobius"/>
    </source>
</evidence>
<dbReference type="InterPro" id="IPR022139">
    <property type="entry name" value="Fam-L/Fam-M-like_plasmodium"/>
</dbReference>
<feature type="transmembrane region" description="Helical" evidence="2">
    <location>
        <begin position="6"/>
        <end position="25"/>
    </location>
</feature>
<feature type="compositionally biased region" description="Basic and acidic residues" evidence="1">
    <location>
        <begin position="78"/>
        <end position="89"/>
    </location>
</feature>
<dbReference type="EMBL" id="LT594634">
    <property type="protein sequence ID" value="SCP02985.1"/>
    <property type="molecule type" value="Genomic_DNA"/>
</dbReference>
<keyword evidence="2" id="KW-1133">Transmembrane helix</keyword>
<gene>
    <name evidence="3" type="primary">PmUG01_13063000</name>
    <name evidence="3" type="ORF">PMUG01_13063000</name>
</gene>
<dbReference type="VEuPathDB" id="PlasmoDB:PmUG01_13063000"/>
<dbReference type="Pfam" id="PF12420">
    <property type="entry name" value="DUF3671"/>
    <property type="match status" value="1"/>
</dbReference>
<keyword evidence="4" id="KW-1185">Reference proteome</keyword>